<evidence type="ECO:0000259" key="1">
    <source>
        <dbReference type="Pfam" id="PF13490"/>
    </source>
</evidence>
<gene>
    <name evidence="2" type="ORF">E8A74_23370</name>
</gene>
<name>A0A4U1J973_9BACT</name>
<reference evidence="2 3" key="1">
    <citation type="submission" date="2019-04" db="EMBL/GenBank/DDBJ databases">
        <authorList>
            <person name="Li Y."/>
            <person name="Wang J."/>
        </authorList>
    </citation>
    <scope>NUCLEOTIDE SEQUENCE [LARGE SCALE GENOMIC DNA]</scope>
    <source>
        <strain evidence="2 3">DSM 14668</strain>
    </source>
</reference>
<evidence type="ECO:0000313" key="2">
    <source>
        <dbReference type="EMBL" id="TKD04548.1"/>
    </source>
</evidence>
<dbReference type="Gene3D" id="1.10.10.1320">
    <property type="entry name" value="Anti-sigma factor, zinc-finger domain"/>
    <property type="match status" value="1"/>
</dbReference>
<sequence>MNGLKVMTDECSLFSRCTSAYVDGELDPGHAVDMEAHVLHCGTCSERVTFLRVMRASMKRTAAKRVPDAMRARIHAAMLAEKRRVKEADREVHSAKLVSWKYAATLAAAAGVALTVAAAKNQKDVVVTPELARIGATTEMAAAGMDSLLDDLVALHAHPLPPETTNPEELVRFDPLVGVPVRRPAFQPFVASFNGARVHAMRDQRAALLQYTVEGKHRVTVYVFDPRAVPMMRVTRLEPRVVRERPVYVGKLRGYSVAAVEKSGVGYALATDFDDERSAQLVLAATQQ</sequence>
<dbReference type="RefSeq" id="WP_136931273.1">
    <property type="nucleotide sequence ID" value="NZ_SSMQ01000024.1"/>
</dbReference>
<keyword evidence="3" id="KW-1185">Reference proteome</keyword>
<dbReference type="InterPro" id="IPR041916">
    <property type="entry name" value="Anti_sigma_zinc_sf"/>
</dbReference>
<dbReference type="Proteomes" id="UP000309215">
    <property type="component" value="Unassembled WGS sequence"/>
</dbReference>
<feature type="domain" description="Putative zinc-finger" evidence="1">
    <location>
        <begin position="19"/>
        <end position="44"/>
    </location>
</feature>
<accession>A0A4U1J973</accession>
<dbReference type="AlphaFoldDB" id="A0A4U1J973"/>
<organism evidence="2 3">
    <name type="scientific">Polyangium fumosum</name>
    <dbReference type="NCBI Taxonomy" id="889272"/>
    <lineage>
        <taxon>Bacteria</taxon>
        <taxon>Pseudomonadati</taxon>
        <taxon>Myxococcota</taxon>
        <taxon>Polyangia</taxon>
        <taxon>Polyangiales</taxon>
        <taxon>Polyangiaceae</taxon>
        <taxon>Polyangium</taxon>
    </lineage>
</organism>
<comment type="caution">
    <text evidence="2">The sequence shown here is derived from an EMBL/GenBank/DDBJ whole genome shotgun (WGS) entry which is preliminary data.</text>
</comment>
<dbReference type="InterPro" id="IPR027383">
    <property type="entry name" value="Znf_put"/>
</dbReference>
<protein>
    <submittedName>
        <fullName evidence="2">Zf-HC2 domain-containing protein</fullName>
    </submittedName>
</protein>
<proteinExistence type="predicted"/>
<dbReference type="OrthoDB" id="7549755at2"/>
<evidence type="ECO:0000313" key="3">
    <source>
        <dbReference type="Proteomes" id="UP000309215"/>
    </source>
</evidence>
<dbReference type="Pfam" id="PF13490">
    <property type="entry name" value="zf-HC2"/>
    <property type="match status" value="1"/>
</dbReference>
<dbReference type="EMBL" id="SSMQ01000024">
    <property type="protein sequence ID" value="TKD04548.1"/>
    <property type="molecule type" value="Genomic_DNA"/>
</dbReference>